<name>A0AA97PRT0_PYRO3</name>
<evidence type="ECO:0000256" key="2">
    <source>
        <dbReference type="SAM" id="SignalP"/>
    </source>
</evidence>
<organism evidence="3">
    <name type="scientific">Pyricularia oryzae (strain Y34)</name>
    <name type="common">Rice blast fungus</name>
    <name type="synonym">Magnaporthe oryzae</name>
    <dbReference type="NCBI Taxonomy" id="1143189"/>
    <lineage>
        <taxon>Eukaryota</taxon>
        <taxon>Fungi</taxon>
        <taxon>Dikarya</taxon>
        <taxon>Ascomycota</taxon>
        <taxon>Pezizomycotina</taxon>
        <taxon>Sordariomycetes</taxon>
        <taxon>Sordariomycetidae</taxon>
        <taxon>Magnaporthales</taxon>
        <taxon>Pyriculariaceae</taxon>
        <taxon>Pyricularia</taxon>
    </lineage>
</organism>
<feature type="chain" id="PRO_5041699305" evidence="2">
    <location>
        <begin position="19"/>
        <end position="142"/>
    </location>
</feature>
<evidence type="ECO:0000313" key="3">
    <source>
        <dbReference type="EMBL" id="ELQ44557.1"/>
    </source>
</evidence>
<evidence type="ECO:0000256" key="1">
    <source>
        <dbReference type="SAM" id="MobiDB-lite"/>
    </source>
</evidence>
<feature type="compositionally biased region" description="Low complexity" evidence="1">
    <location>
        <begin position="117"/>
        <end position="142"/>
    </location>
</feature>
<keyword evidence="2" id="KW-0732">Signal</keyword>
<sequence length="142" mass="14487">MHFTTVASILALLPAILAAPTPVPGIFDIFKKPVPTSCKLALTNGNKREVDAMLLPPSGTTILSDTSGAGVFTAKVNSKCEFTSVSPALPTGFKIEGSVDKEGKPPKSSTKPDTAAGTKPSTKPSTKTGSKTGTKTGTKAQA</sequence>
<feature type="region of interest" description="Disordered" evidence="1">
    <location>
        <begin position="87"/>
        <end position="142"/>
    </location>
</feature>
<dbReference type="SMR" id="A0AA97PRT0"/>
<dbReference type="AlphaFoldDB" id="A0AA97PRT0"/>
<reference evidence="3" key="1">
    <citation type="journal article" date="2012" name="PLoS Genet.">
        <title>Comparative analysis of the genomes of two field isolates of the rice blast fungus Magnaporthe oryzae.</title>
        <authorList>
            <person name="Xue M."/>
            <person name="Yang J."/>
            <person name="Li Z."/>
            <person name="Hu S."/>
            <person name="Yao N."/>
            <person name="Dean R.A."/>
            <person name="Zhao W."/>
            <person name="Shen M."/>
            <person name="Zhang H."/>
            <person name="Li C."/>
            <person name="Liu L."/>
            <person name="Cao L."/>
            <person name="Xu X."/>
            <person name="Xing Y."/>
            <person name="Hsiang T."/>
            <person name="Zhang Z."/>
            <person name="Xu J.R."/>
            <person name="Peng Y.L."/>
        </authorList>
    </citation>
    <scope>NUCLEOTIDE SEQUENCE</scope>
    <source>
        <strain evidence="3">Y34</strain>
    </source>
</reference>
<accession>A0AA97PRT0</accession>
<dbReference type="Proteomes" id="UP000011086">
    <property type="component" value="Unassembled WGS sequence"/>
</dbReference>
<gene>
    <name evidence="3" type="ORF">OOU_Y34scaffold00075g3</name>
</gene>
<protein>
    <submittedName>
        <fullName evidence="3">Uncharacterized protein</fullName>
    </submittedName>
</protein>
<proteinExistence type="predicted"/>
<dbReference type="EMBL" id="JH792878">
    <property type="protein sequence ID" value="ELQ44557.1"/>
    <property type="molecule type" value="Genomic_DNA"/>
</dbReference>
<feature type="signal peptide" evidence="2">
    <location>
        <begin position="1"/>
        <end position="18"/>
    </location>
</feature>